<dbReference type="RefSeq" id="WP_184579298.1">
    <property type="nucleotide sequence ID" value="NZ_JACHJT010000001.1"/>
</dbReference>
<sequence>MSHRTAVGATDSSRDAHALRETYRDEYGATVLATSGNRAIEETPGEQ</sequence>
<dbReference type="Proteomes" id="UP000523007">
    <property type="component" value="Unassembled WGS sequence"/>
</dbReference>
<organism evidence="1 2">
    <name type="scientific">Lipingzhangella halophila</name>
    <dbReference type="NCBI Taxonomy" id="1783352"/>
    <lineage>
        <taxon>Bacteria</taxon>
        <taxon>Bacillati</taxon>
        <taxon>Actinomycetota</taxon>
        <taxon>Actinomycetes</taxon>
        <taxon>Streptosporangiales</taxon>
        <taxon>Nocardiopsidaceae</taxon>
        <taxon>Lipingzhangella</taxon>
    </lineage>
</organism>
<comment type="caution">
    <text evidence="1">The sequence shown here is derived from an EMBL/GenBank/DDBJ whole genome shotgun (WGS) entry which is preliminary data.</text>
</comment>
<name>A0A7W7W341_9ACTN</name>
<reference evidence="1 2" key="1">
    <citation type="submission" date="2020-08" db="EMBL/GenBank/DDBJ databases">
        <title>Sequencing the genomes of 1000 actinobacteria strains.</title>
        <authorList>
            <person name="Klenk H.-P."/>
        </authorList>
    </citation>
    <scope>NUCLEOTIDE SEQUENCE [LARGE SCALE GENOMIC DNA]</scope>
    <source>
        <strain evidence="1 2">DSM 102030</strain>
    </source>
</reference>
<dbReference type="EMBL" id="JACHJT010000001">
    <property type="protein sequence ID" value="MBB4932098.1"/>
    <property type="molecule type" value="Genomic_DNA"/>
</dbReference>
<keyword evidence="2" id="KW-1185">Reference proteome</keyword>
<protein>
    <submittedName>
        <fullName evidence="1">Uncharacterized protein</fullName>
    </submittedName>
</protein>
<gene>
    <name evidence="1" type="ORF">F4561_002918</name>
</gene>
<accession>A0A7W7W341</accession>
<dbReference type="AlphaFoldDB" id="A0A7W7W341"/>
<evidence type="ECO:0000313" key="1">
    <source>
        <dbReference type="EMBL" id="MBB4932098.1"/>
    </source>
</evidence>
<evidence type="ECO:0000313" key="2">
    <source>
        <dbReference type="Proteomes" id="UP000523007"/>
    </source>
</evidence>
<proteinExistence type="predicted"/>